<proteinExistence type="predicted"/>
<evidence type="ECO:0000259" key="1">
    <source>
        <dbReference type="Pfam" id="PF07045"/>
    </source>
</evidence>
<accession>A0A3B0SDL0</accession>
<dbReference type="Gene3D" id="3.30.70.100">
    <property type="match status" value="1"/>
</dbReference>
<evidence type="ECO:0000313" key="2">
    <source>
        <dbReference type="EMBL" id="VAW00652.1"/>
    </source>
</evidence>
<reference evidence="2" key="1">
    <citation type="submission" date="2018-06" db="EMBL/GenBank/DDBJ databases">
        <authorList>
            <person name="Zhirakovskaya E."/>
        </authorList>
    </citation>
    <scope>NUCLEOTIDE SEQUENCE</scope>
</reference>
<name>A0A3B0SDL0_9ZZZZ</name>
<feature type="domain" description="DUF1330" evidence="1">
    <location>
        <begin position="9"/>
        <end position="93"/>
    </location>
</feature>
<dbReference type="Pfam" id="PF07045">
    <property type="entry name" value="DUF1330"/>
    <property type="match status" value="1"/>
</dbReference>
<dbReference type="EMBL" id="UOEK01000191">
    <property type="protein sequence ID" value="VAW00652.1"/>
    <property type="molecule type" value="Genomic_DNA"/>
</dbReference>
<gene>
    <name evidence="2" type="ORF">MNBD_ACTINO02-1044</name>
</gene>
<dbReference type="SUPFAM" id="SSF54909">
    <property type="entry name" value="Dimeric alpha+beta barrel"/>
    <property type="match status" value="1"/>
</dbReference>
<dbReference type="InterPro" id="IPR011008">
    <property type="entry name" value="Dimeric_a/b-barrel"/>
</dbReference>
<dbReference type="AlphaFoldDB" id="A0A3B0SDL0"/>
<dbReference type="InterPro" id="IPR010753">
    <property type="entry name" value="DUF1330"/>
</dbReference>
<sequence length="102" mass="10911">MATLVVLSTPRVGEEEALQTYVQQVMPLLVGAGGTVVKRVGITDVVAGSPGPGFVFVMDFEKVTTIQDVFRSPAYAALIPVRDRGFERMEILITEDLPSTGG</sequence>
<protein>
    <recommendedName>
        <fullName evidence="1">DUF1330 domain-containing protein</fullName>
    </recommendedName>
</protein>
<organism evidence="2">
    <name type="scientific">hydrothermal vent metagenome</name>
    <dbReference type="NCBI Taxonomy" id="652676"/>
    <lineage>
        <taxon>unclassified sequences</taxon>
        <taxon>metagenomes</taxon>
        <taxon>ecological metagenomes</taxon>
    </lineage>
</organism>